<gene>
    <name evidence="1" type="ORF">ABFB10_14095</name>
</gene>
<reference evidence="1 2" key="1">
    <citation type="submission" date="2024-05" db="EMBL/GenBank/DDBJ databases">
        <title>Genome sequence of Ponticoccus litoralis KCCM 90028.</title>
        <authorList>
            <person name="Kim J.M."/>
            <person name="Lee J.K."/>
            <person name="Choi B.J."/>
            <person name="Bayburt H."/>
            <person name="Baek J.H."/>
            <person name="Jeon C.O."/>
        </authorList>
    </citation>
    <scope>NUCLEOTIDE SEQUENCE [LARGE SCALE GENOMIC DNA]</scope>
    <source>
        <strain evidence="1 2">KCCM 90028</strain>
    </source>
</reference>
<organism evidence="1 2">
    <name type="scientific">Ponticoccus litoralis</name>
    <dbReference type="NCBI Taxonomy" id="422297"/>
    <lineage>
        <taxon>Bacteria</taxon>
        <taxon>Pseudomonadati</taxon>
        <taxon>Pseudomonadota</taxon>
        <taxon>Alphaproteobacteria</taxon>
        <taxon>Rhodobacterales</taxon>
        <taxon>Roseobacteraceae</taxon>
        <taxon>Ponticoccus</taxon>
    </lineage>
</organism>
<evidence type="ECO:0000313" key="2">
    <source>
        <dbReference type="Proteomes" id="UP001428774"/>
    </source>
</evidence>
<dbReference type="Proteomes" id="UP001428774">
    <property type="component" value="Unassembled WGS sequence"/>
</dbReference>
<accession>A0AAW9SKH8</accession>
<dbReference type="RefSeq" id="WP_347166992.1">
    <property type="nucleotide sequence ID" value="NZ_JBDNCH010000002.1"/>
</dbReference>
<keyword evidence="2" id="KW-1185">Reference proteome</keyword>
<evidence type="ECO:0008006" key="3">
    <source>
        <dbReference type="Google" id="ProtNLM"/>
    </source>
</evidence>
<dbReference type="EMBL" id="JBDNCH010000002">
    <property type="protein sequence ID" value="MEN9061970.1"/>
    <property type="molecule type" value="Genomic_DNA"/>
</dbReference>
<sequence>MFPLMTLPQQMMLISMQATQAYFVTYLETSLRLMAQGHMASEEAAGRVTAAAEQVNRAAQDALCAAGKDKCDSLPV</sequence>
<dbReference type="AlphaFoldDB" id="A0AAW9SKH8"/>
<comment type="caution">
    <text evidence="1">The sequence shown here is derived from an EMBL/GenBank/DDBJ whole genome shotgun (WGS) entry which is preliminary data.</text>
</comment>
<name>A0AAW9SKH8_9RHOB</name>
<evidence type="ECO:0000313" key="1">
    <source>
        <dbReference type="EMBL" id="MEN9061970.1"/>
    </source>
</evidence>
<proteinExistence type="predicted"/>
<protein>
    <recommendedName>
        <fullName evidence="3">Phasin protein</fullName>
    </recommendedName>
</protein>